<evidence type="ECO:0000256" key="1">
    <source>
        <dbReference type="SAM" id="MobiDB-lite"/>
    </source>
</evidence>
<feature type="compositionally biased region" description="Basic and acidic residues" evidence="1">
    <location>
        <begin position="1"/>
        <end position="13"/>
    </location>
</feature>
<reference evidence="2" key="1">
    <citation type="journal article" date="2019" name="Sci. Rep.">
        <title>Draft genome of Tanacetum cinerariifolium, the natural source of mosquito coil.</title>
        <authorList>
            <person name="Yamashiro T."/>
            <person name="Shiraishi A."/>
            <person name="Satake H."/>
            <person name="Nakayama K."/>
        </authorList>
    </citation>
    <scope>NUCLEOTIDE SEQUENCE</scope>
</reference>
<feature type="region of interest" description="Disordered" evidence="1">
    <location>
        <begin position="1"/>
        <end position="49"/>
    </location>
</feature>
<name>A0A699SBM2_TANCI</name>
<organism evidence="2">
    <name type="scientific">Tanacetum cinerariifolium</name>
    <name type="common">Dalmatian daisy</name>
    <name type="synonym">Chrysanthemum cinerariifolium</name>
    <dbReference type="NCBI Taxonomy" id="118510"/>
    <lineage>
        <taxon>Eukaryota</taxon>
        <taxon>Viridiplantae</taxon>
        <taxon>Streptophyta</taxon>
        <taxon>Embryophyta</taxon>
        <taxon>Tracheophyta</taxon>
        <taxon>Spermatophyta</taxon>
        <taxon>Magnoliopsida</taxon>
        <taxon>eudicotyledons</taxon>
        <taxon>Gunneridae</taxon>
        <taxon>Pentapetalae</taxon>
        <taxon>asterids</taxon>
        <taxon>campanulids</taxon>
        <taxon>Asterales</taxon>
        <taxon>Asteraceae</taxon>
        <taxon>Asteroideae</taxon>
        <taxon>Anthemideae</taxon>
        <taxon>Anthemidinae</taxon>
        <taxon>Tanacetum</taxon>
    </lineage>
</organism>
<feature type="compositionally biased region" description="Basic and acidic residues" evidence="1">
    <location>
        <begin position="35"/>
        <end position="49"/>
    </location>
</feature>
<proteinExistence type="predicted"/>
<feature type="non-terminal residue" evidence="2">
    <location>
        <position position="1"/>
    </location>
</feature>
<comment type="caution">
    <text evidence="2">The sequence shown here is derived from an EMBL/GenBank/DDBJ whole genome shotgun (WGS) entry which is preliminary data.</text>
</comment>
<dbReference type="AlphaFoldDB" id="A0A699SBM2"/>
<sequence length="248" mass="27881">IENRKEEVLDLRVQKPSHFESTNDEAYDDVTQGDNVKEEKLDKDKTNKEEEVDELYSDVNINLEGRDTDMADALLPQIIEDTHVIMIVVTLEVQQQSSSISSGFISNMLNPNLDTCIDSILNLNTESNSLVYVPVIINLEIPLLYVTTLPLPPIPLIQPQQQTPAPSLAIILSTSLQNLPTFGSLFKFKDRVKALEDNFLEFKQTNLFAETVSSIPNIIDTQLANKMNEAVKTVVQLQLDILRDEAQV</sequence>
<protein>
    <submittedName>
        <fullName evidence="2">Uncharacterized protein</fullName>
    </submittedName>
</protein>
<gene>
    <name evidence="2" type="ORF">Tci_866415</name>
</gene>
<dbReference type="EMBL" id="BKCJ011148714">
    <property type="protein sequence ID" value="GFC94445.1"/>
    <property type="molecule type" value="Genomic_DNA"/>
</dbReference>
<evidence type="ECO:0000313" key="2">
    <source>
        <dbReference type="EMBL" id="GFC94445.1"/>
    </source>
</evidence>
<accession>A0A699SBM2</accession>
<feature type="non-terminal residue" evidence="2">
    <location>
        <position position="248"/>
    </location>
</feature>